<organism evidence="1">
    <name type="scientific">Capra hircus</name>
    <name type="common">Goat</name>
    <dbReference type="NCBI Taxonomy" id="9925"/>
    <lineage>
        <taxon>Eukaryota</taxon>
        <taxon>Metazoa</taxon>
        <taxon>Chordata</taxon>
        <taxon>Craniata</taxon>
        <taxon>Vertebrata</taxon>
        <taxon>Euteleostomi</taxon>
        <taxon>Mammalia</taxon>
        <taxon>Eutheria</taxon>
        <taxon>Laurasiatheria</taxon>
        <taxon>Artiodactyla</taxon>
        <taxon>Ruminantia</taxon>
        <taxon>Pecora</taxon>
        <taxon>Bovidae</taxon>
        <taxon>Caprinae</taxon>
        <taxon>Capra</taxon>
    </lineage>
</organism>
<accession>A0A8C2REB4</accession>
<sequence length="118" mass="13475">MGLLKKCRGETIPEQLQTREEKVNPRPLSMLVQPVKNNTQVPISCHNRKTQRRGGLRFPRVARARSPSQSTRTTASQRCSCAESSWSCETRSSLTRRGLLPTIRTCLSFLFVKQKPKY</sequence>
<name>A0A8C2REB4_CAPHI</name>
<proteinExistence type="predicted"/>
<reference evidence="1" key="1">
    <citation type="submission" date="2019-03" db="EMBL/GenBank/DDBJ databases">
        <title>Genome sequencing and reference-guided assembly of Black Bengal Goat (Capra hircus).</title>
        <authorList>
            <person name="Siddiki A.Z."/>
            <person name="Baten A."/>
            <person name="Billah M."/>
            <person name="Alam M.A.U."/>
            <person name="Shawrob K.S.M."/>
            <person name="Saha S."/>
            <person name="Chowdhury M."/>
            <person name="Rahman A.H."/>
            <person name="Stear M."/>
            <person name="Miah G."/>
            <person name="Das G.B."/>
            <person name="Hossain M.M."/>
            <person name="Kumkum M."/>
            <person name="Islam M.S."/>
            <person name="Mollah A.M."/>
            <person name="Ahsan A."/>
            <person name="Tusar F."/>
            <person name="Khan M.K.I."/>
        </authorList>
    </citation>
    <scope>NUCLEOTIDE SEQUENCE [LARGE SCALE GENOMIC DNA]</scope>
</reference>
<protein>
    <submittedName>
        <fullName evidence="1">Uncharacterized protein</fullName>
    </submittedName>
</protein>
<reference evidence="1" key="2">
    <citation type="submission" date="2025-08" db="UniProtKB">
        <authorList>
            <consortium name="Ensembl"/>
        </authorList>
    </citation>
    <scope>IDENTIFICATION</scope>
</reference>
<evidence type="ECO:0000313" key="1">
    <source>
        <dbReference type="Ensembl" id="ENSCHIP00010027511.1"/>
    </source>
</evidence>
<dbReference type="Ensembl" id="ENSCHIT00010038867.1">
    <property type="protein sequence ID" value="ENSCHIP00010027511.1"/>
    <property type="gene ID" value="ENSCHIG00010020508.1"/>
</dbReference>
<dbReference type="AlphaFoldDB" id="A0A8C2REB4"/>